<organism evidence="6 7">
    <name type="scientific">Longispora fulva</name>
    <dbReference type="NCBI Taxonomy" id="619741"/>
    <lineage>
        <taxon>Bacteria</taxon>
        <taxon>Bacillati</taxon>
        <taxon>Actinomycetota</taxon>
        <taxon>Actinomycetes</taxon>
        <taxon>Micromonosporales</taxon>
        <taxon>Micromonosporaceae</taxon>
        <taxon>Longispora</taxon>
    </lineage>
</organism>
<protein>
    <submittedName>
        <fullName evidence="6">2-dehydro-3-deoxyphosphogluconate aldolase/(4S)-4-hydroxy-2-oxoglutarate aldolase</fullName>
        <ecNumber evidence="6">4.1.2.14</ecNumber>
        <ecNumber evidence="6">4.1.3.42</ecNumber>
    </submittedName>
</protein>
<dbReference type="AlphaFoldDB" id="A0A8J7KUA5"/>
<sequence length="206" mass="20613">MKLLDALRQYRLVAIVRGSDPAATLDAVLTLADCGIALIEVSLTTPDALGVLTRARRALGPDFGLGAGTVLTVEQAQATADAGVSYVVTPGLAPSVAEARALGLPALVGAVTPTEVIAAHAAGAEAVKLFPASIGGPEYLRALRDPLPDIPLVPVGGVDAHRAGEYLRAGAVAVGVGSPLLGDAPHGGDLLQLRARAALMLAAVTA</sequence>
<dbReference type="InterPro" id="IPR000887">
    <property type="entry name" value="Aldlse_KDPG_KHG"/>
</dbReference>
<comment type="similarity">
    <text evidence="2">Belongs to the KHG/KDPG aldolase family.</text>
</comment>
<dbReference type="PANTHER" id="PTHR30246">
    <property type="entry name" value="2-KETO-3-DEOXY-6-PHOSPHOGLUCONATE ALDOLASE"/>
    <property type="match status" value="1"/>
</dbReference>
<keyword evidence="7" id="KW-1185">Reference proteome</keyword>
<dbReference type="Pfam" id="PF01081">
    <property type="entry name" value="Aldolase"/>
    <property type="match status" value="1"/>
</dbReference>
<evidence type="ECO:0000313" key="7">
    <source>
        <dbReference type="Proteomes" id="UP000622552"/>
    </source>
</evidence>
<evidence type="ECO:0000256" key="2">
    <source>
        <dbReference type="ARBA" id="ARBA00006906"/>
    </source>
</evidence>
<dbReference type="PROSITE" id="PS00160">
    <property type="entry name" value="ALDOLASE_KDPG_KHG_2"/>
    <property type="match status" value="1"/>
</dbReference>
<dbReference type="RefSeq" id="WP_197001173.1">
    <property type="nucleotide sequence ID" value="NZ_BONS01000032.1"/>
</dbReference>
<dbReference type="InterPro" id="IPR031338">
    <property type="entry name" value="KDPG/KHG_AS_2"/>
</dbReference>
<evidence type="ECO:0000256" key="4">
    <source>
        <dbReference type="ARBA" id="ARBA00023239"/>
    </source>
</evidence>
<evidence type="ECO:0000256" key="5">
    <source>
        <dbReference type="ARBA" id="ARBA00023277"/>
    </source>
</evidence>
<dbReference type="EC" id="4.1.3.42" evidence="6"/>
<proteinExistence type="inferred from homology"/>
<reference evidence="6" key="1">
    <citation type="submission" date="2020-11" db="EMBL/GenBank/DDBJ databases">
        <title>Sequencing the genomes of 1000 actinobacteria strains.</title>
        <authorList>
            <person name="Klenk H.-P."/>
        </authorList>
    </citation>
    <scope>NUCLEOTIDE SEQUENCE</scope>
    <source>
        <strain evidence="6">DSM 45356</strain>
    </source>
</reference>
<dbReference type="GO" id="GO:0106009">
    <property type="term" value="F:(4S)-4-hydroxy-2-oxoglutarate aldolase activity"/>
    <property type="evidence" value="ECO:0007669"/>
    <property type="project" value="UniProtKB-EC"/>
</dbReference>
<evidence type="ECO:0000256" key="1">
    <source>
        <dbReference type="ARBA" id="ARBA00004761"/>
    </source>
</evidence>
<comment type="subunit">
    <text evidence="3">Homotrimer.</text>
</comment>
<evidence type="ECO:0000313" key="6">
    <source>
        <dbReference type="EMBL" id="MBG6133862.1"/>
    </source>
</evidence>
<dbReference type="GO" id="GO:0008675">
    <property type="term" value="F:2-dehydro-3-deoxy-phosphogluconate aldolase activity"/>
    <property type="evidence" value="ECO:0007669"/>
    <property type="project" value="UniProtKB-EC"/>
</dbReference>
<dbReference type="PANTHER" id="PTHR30246:SF1">
    <property type="entry name" value="2-DEHYDRO-3-DEOXY-6-PHOSPHOGALACTONATE ALDOLASE-RELATED"/>
    <property type="match status" value="1"/>
</dbReference>
<evidence type="ECO:0000256" key="3">
    <source>
        <dbReference type="ARBA" id="ARBA00011233"/>
    </source>
</evidence>
<name>A0A8J7KUA5_9ACTN</name>
<comment type="caution">
    <text evidence="6">The sequence shown here is derived from an EMBL/GenBank/DDBJ whole genome shotgun (WGS) entry which is preliminary data.</text>
</comment>
<dbReference type="EMBL" id="JADOUF010000001">
    <property type="protein sequence ID" value="MBG6133862.1"/>
    <property type="molecule type" value="Genomic_DNA"/>
</dbReference>
<dbReference type="SUPFAM" id="SSF51569">
    <property type="entry name" value="Aldolase"/>
    <property type="match status" value="1"/>
</dbReference>
<dbReference type="Gene3D" id="3.20.20.70">
    <property type="entry name" value="Aldolase class I"/>
    <property type="match status" value="1"/>
</dbReference>
<keyword evidence="5" id="KW-0119">Carbohydrate metabolism</keyword>
<dbReference type="EC" id="4.1.2.14" evidence="6"/>
<dbReference type="InterPro" id="IPR013785">
    <property type="entry name" value="Aldolase_TIM"/>
</dbReference>
<gene>
    <name evidence="6" type="ORF">IW245_000056</name>
</gene>
<accession>A0A8J7KUA5</accession>
<comment type="pathway">
    <text evidence="1">Carbohydrate acid metabolism.</text>
</comment>
<dbReference type="Proteomes" id="UP000622552">
    <property type="component" value="Unassembled WGS sequence"/>
</dbReference>
<dbReference type="CDD" id="cd00452">
    <property type="entry name" value="KDPG_aldolase"/>
    <property type="match status" value="1"/>
</dbReference>
<keyword evidence="4 6" id="KW-0456">Lyase</keyword>